<comment type="caution">
    <text evidence="6">Lacks conserved residue(s) required for the propagation of feature annotation.</text>
</comment>
<dbReference type="GO" id="GO:0005737">
    <property type="term" value="C:cytoplasm"/>
    <property type="evidence" value="ECO:0007669"/>
    <property type="project" value="UniProtKB-SubCell"/>
</dbReference>
<evidence type="ECO:0000256" key="4">
    <source>
        <dbReference type="ARBA" id="ARBA00023172"/>
    </source>
</evidence>
<proteinExistence type="inferred from homology"/>
<evidence type="ECO:0000256" key="5">
    <source>
        <dbReference type="ARBA" id="ARBA00023204"/>
    </source>
</evidence>
<dbReference type="InterPro" id="IPR000085">
    <property type="entry name" value="RuvA"/>
</dbReference>
<dbReference type="HAMAP" id="MF_00031">
    <property type="entry name" value="DNA_HJ_migration_RuvA"/>
    <property type="match status" value="1"/>
</dbReference>
<keyword evidence="8" id="KW-0067">ATP-binding</keyword>
<dbReference type="SUPFAM" id="SSF47781">
    <property type="entry name" value="RuvA domain 2-like"/>
    <property type="match status" value="1"/>
</dbReference>
<dbReference type="SUPFAM" id="SSF46929">
    <property type="entry name" value="DNA helicase RuvA subunit, C-terminal domain"/>
    <property type="match status" value="1"/>
</dbReference>
<dbReference type="Pfam" id="PF14520">
    <property type="entry name" value="HHH_5"/>
    <property type="match status" value="1"/>
</dbReference>
<comment type="subunit">
    <text evidence="6">Homotetramer. Forms an RuvA(8)-RuvB(12)-Holliday junction (HJ) complex. HJ DNA is sandwiched between 2 RuvA tetramers; dsDNA enters through RuvA and exits via RuvB. An RuvB hexamer assembles on each DNA strand where it exits the tetramer. Each RuvB hexamer is contacted by two RuvA subunits (via domain III) on 2 adjacent RuvB subunits; this complex drives branch migration. In the full resolvosome a probable DNA-RuvA(4)-RuvB(12)-RuvC(2) complex forms which resolves the HJ.</text>
</comment>
<keyword evidence="3 6" id="KW-0238">DNA-binding</keyword>
<dbReference type="InterPro" id="IPR011114">
    <property type="entry name" value="RuvA_C"/>
</dbReference>
<dbReference type="GO" id="GO:0048476">
    <property type="term" value="C:Holliday junction resolvase complex"/>
    <property type="evidence" value="ECO:0007669"/>
    <property type="project" value="UniProtKB-UniRule"/>
</dbReference>
<keyword evidence="8" id="KW-0378">Hydrolase</keyword>
<comment type="similarity">
    <text evidence="6">Belongs to the RuvA family.</text>
</comment>
<accession>A0A212IZ64</accession>
<dbReference type="Gene3D" id="2.40.50.140">
    <property type="entry name" value="Nucleic acid-binding proteins"/>
    <property type="match status" value="1"/>
</dbReference>
<protein>
    <recommendedName>
        <fullName evidence="6">Holliday junction branch migration complex subunit RuvA</fullName>
    </recommendedName>
</protein>
<comment type="subcellular location">
    <subcellularLocation>
        <location evidence="6">Cytoplasm</location>
    </subcellularLocation>
</comment>
<dbReference type="Gene3D" id="1.10.8.10">
    <property type="entry name" value="DNA helicase RuvA subunit, C-terminal domain"/>
    <property type="match status" value="1"/>
</dbReference>
<dbReference type="InterPro" id="IPR003583">
    <property type="entry name" value="Hlx-hairpin-Hlx_DNA-bd_motif"/>
</dbReference>
<feature type="domain" description="Helix-hairpin-helix DNA-binding motif class 1" evidence="7">
    <location>
        <begin position="109"/>
        <end position="128"/>
    </location>
</feature>
<dbReference type="InterPro" id="IPR012340">
    <property type="entry name" value="NA-bd_OB-fold"/>
</dbReference>
<keyword evidence="8" id="KW-0547">Nucleotide-binding</keyword>
<feature type="domain" description="Helix-hairpin-helix DNA-binding motif class 1" evidence="7">
    <location>
        <begin position="74"/>
        <end position="93"/>
    </location>
</feature>
<dbReference type="SMART" id="SM00278">
    <property type="entry name" value="HhH1"/>
    <property type="match status" value="2"/>
</dbReference>
<dbReference type="GO" id="GO:0005524">
    <property type="term" value="F:ATP binding"/>
    <property type="evidence" value="ECO:0007669"/>
    <property type="project" value="InterPro"/>
</dbReference>
<dbReference type="InterPro" id="IPR010994">
    <property type="entry name" value="RuvA_2-like"/>
</dbReference>
<keyword evidence="1 6" id="KW-0963">Cytoplasm</keyword>
<dbReference type="Pfam" id="PF07499">
    <property type="entry name" value="RuvA_C"/>
    <property type="match status" value="1"/>
</dbReference>
<reference evidence="8" key="1">
    <citation type="submission" date="2016-04" db="EMBL/GenBank/DDBJ databases">
        <authorList>
            <person name="Evans L.H."/>
            <person name="Alamgir A."/>
            <person name="Owens N."/>
            <person name="Weber N.D."/>
            <person name="Virtaneva K."/>
            <person name="Barbian K."/>
            <person name="Babar A."/>
            <person name="Rosenke K."/>
        </authorList>
    </citation>
    <scope>NUCLEOTIDE SEQUENCE</scope>
    <source>
        <strain evidence="8">86</strain>
    </source>
</reference>
<gene>
    <name evidence="6 8" type="primary">ruvA</name>
    <name evidence="8" type="ORF">KL86DPRO_10374</name>
</gene>
<sequence>MIAYVEGRLAEVMEDACLLVTSGGVGYEIAMPGHFLSRLPGRGEQVFCYTVTVVREDALELYGFATWDERQTFITLTSISRIGAKTALSILTVFRPDDLRELVAGDDVASLTRVPGIGKKTAQQLFLELKYKLKMDTAVILPAMALGAAGSVARDGVAGLVNLGYAEEEAARVVKTILKDEPDLDVSALLRAALKALGKGRT</sequence>
<dbReference type="GO" id="GO:0009379">
    <property type="term" value="C:Holliday junction helicase complex"/>
    <property type="evidence" value="ECO:0007669"/>
    <property type="project" value="InterPro"/>
</dbReference>
<evidence type="ECO:0000313" key="8">
    <source>
        <dbReference type="EMBL" id="SBV92508.1"/>
    </source>
</evidence>
<dbReference type="GO" id="GO:0009378">
    <property type="term" value="F:four-way junction helicase activity"/>
    <property type="evidence" value="ECO:0007669"/>
    <property type="project" value="InterPro"/>
</dbReference>
<evidence type="ECO:0000256" key="1">
    <source>
        <dbReference type="ARBA" id="ARBA00022490"/>
    </source>
</evidence>
<keyword evidence="2 6" id="KW-0227">DNA damage</keyword>
<dbReference type="GO" id="GO:0000400">
    <property type="term" value="F:four-way junction DNA binding"/>
    <property type="evidence" value="ECO:0007669"/>
    <property type="project" value="UniProtKB-UniRule"/>
</dbReference>
<evidence type="ECO:0000256" key="2">
    <source>
        <dbReference type="ARBA" id="ARBA00022763"/>
    </source>
</evidence>
<feature type="region of interest" description="Domain III" evidence="6">
    <location>
        <begin position="154"/>
        <end position="202"/>
    </location>
</feature>
<dbReference type="Pfam" id="PF01330">
    <property type="entry name" value="RuvA_N"/>
    <property type="match status" value="1"/>
</dbReference>
<dbReference type="EMBL" id="FLUQ01000001">
    <property type="protein sequence ID" value="SBV92508.1"/>
    <property type="molecule type" value="Genomic_DNA"/>
</dbReference>
<comment type="function">
    <text evidence="6">The RuvA-RuvB-RuvC complex processes Holliday junction (HJ) DNA during genetic recombination and DNA repair, while the RuvA-RuvB complex plays an important role in the rescue of blocked DNA replication forks via replication fork reversal (RFR). RuvA specifically binds to HJ cruciform DNA, conferring on it an open structure. The RuvB hexamer acts as an ATP-dependent pump, pulling dsDNA into and through the RuvAB complex. HJ branch migration allows RuvC to scan DNA until it finds its consensus sequence, where it cleaves and resolves the cruciform DNA.</text>
</comment>
<dbReference type="Gene3D" id="1.10.150.20">
    <property type="entry name" value="5' to 3' exonuclease, C-terminal subdomain"/>
    <property type="match status" value="1"/>
</dbReference>
<evidence type="ECO:0000259" key="7">
    <source>
        <dbReference type="SMART" id="SM00278"/>
    </source>
</evidence>
<dbReference type="AlphaFoldDB" id="A0A212IZ64"/>
<keyword evidence="4 6" id="KW-0233">DNA recombination</keyword>
<keyword evidence="5 6" id="KW-0234">DNA repair</keyword>
<organism evidence="8">
    <name type="scientific">uncultured delta proteobacterium</name>
    <dbReference type="NCBI Taxonomy" id="34034"/>
    <lineage>
        <taxon>Bacteria</taxon>
        <taxon>Deltaproteobacteria</taxon>
        <taxon>environmental samples</taxon>
    </lineage>
</organism>
<dbReference type="SUPFAM" id="SSF50249">
    <property type="entry name" value="Nucleic acid-binding proteins"/>
    <property type="match status" value="1"/>
</dbReference>
<dbReference type="CDD" id="cd14332">
    <property type="entry name" value="UBA_RuvA_C"/>
    <property type="match status" value="1"/>
</dbReference>
<dbReference type="GO" id="GO:0016787">
    <property type="term" value="F:hydrolase activity"/>
    <property type="evidence" value="ECO:0007669"/>
    <property type="project" value="UniProtKB-KW"/>
</dbReference>
<evidence type="ECO:0000256" key="6">
    <source>
        <dbReference type="HAMAP-Rule" id="MF_00031"/>
    </source>
</evidence>
<comment type="domain">
    <text evidence="6">Has three domains with a flexible linker between the domains II and III and assumes an 'L' shape. Domain III is highly mobile and contacts RuvB.</text>
</comment>
<keyword evidence="8" id="KW-0347">Helicase</keyword>
<dbReference type="InterPro" id="IPR036267">
    <property type="entry name" value="RuvA_C_sf"/>
</dbReference>
<evidence type="ECO:0000256" key="3">
    <source>
        <dbReference type="ARBA" id="ARBA00023125"/>
    </source>
</evidence>
<dbReference type="GO" id="GO:0006281">
    <property type="term" value="P:DNA repair"/>
    <property type="evidence" value="ECO:0007669"/>
    <property type="project" value="UniProtKB-UniRule"/>
</dbReference>
<dbReference type="NCBIfam" id="TIGR00084">
    <property type="entry name" value="ruvA"/>
    <property type="match status" value="1"/>
</dbReference>
<name>A0A212IZ64_9DELT</name>
<dbReference type="GO" id="GO:0006310">
    <property type="term" value="P:DNA recombination"/>
    <property type="evidence" value="ECO:0007669"/>
    <property type="project" value="UniProtKB-UniRule"/>
</dbReference>
<dbReference type="InterPro" id="IPR013849">
    <property type="entry name" value="DNA_helicase_Holl-junc_RuvA_I"/>
</dbReference>